<reference evidence="1" key="1">
    <citation type="submission" date="2020-02" db="EMBL/GenBank/DDBJ databases">
        <authorList>
            <person name="Meier V. D."/>
        </authorList>
    </citation>
    <scope>NUCLEOTIDE SEQUENCE</scope>
    <source>
        <strain evidence="1">AVDCRST_MAG76</strain>
    </source>
</reference>
<accession>A0A6J4IJF6</accession>
<dbReference type="EMBL" id="CADCSZ010000147">
    <property type="protein sequence ID" value="CAA9252325.1"/>
    <property type="molecule type" value="Genomic_DNA"/>
</dbReference>
<name>A0A6J4IJF6_9ACTN</name>
<dbReference type="AlphaFoldDB" id="A0A6J4IJF6"/>
<gene>
    <name evidence="1" type="ORF">AVDCRST_MAG76-2343</name>
</gene>
<protein>
    <submittedName>
        <fullName evidence="1">Uncharacterized protein</fullName>
    </submittedName>
</protein>
<sequence length="39" mass="4666">MDIPFYEAPVADDYLLAYTVDDERRRVAVLWIRARPGRR</sequence>
<organism evidence="1">
    <name type="scientific">uncultured Acidimicrobiales bacterium</name>
    <dbReference type="NCBI Taxonomy" id="310071"/>
    <lineage>
        <taxon>Bacteria</taxon>
        <taxon>Bacillati</taxon>
        <taxon>Actinomycetota</taxon>
        <taxon>Acidimicrobiia</taxon>
        <taxon>Acidimicrobiales</taxon>
        <taxon>environmental samples</taxon>
    </lineage>
</organism>
<proteinExistence type="predicted"/>
<evidence type="ECO:0000313" key="1">
    <source>
        <dbReference type="EMBL" id="CAA9252325.1"/>
    </source>
</evidence>